<dbReference type="GO" id="GO:0016805">
    <property type="term" value="F:dipeptidase activity"/>
    <property type="evidence" value="ECO:0007669"/>
    <property type="project" value="TreeGrafter"/>
</dbReference>
<comment type="cofactor">
    <cofactor evidence="2">
        <name>Mn(2+)</name>
        <dbReference type="ChEBI" id="CHEBI:29035"/>
    </cofactor>
    <text evidence="2">The Mn(2+) ion enhances activity.</text>
</comment>
<dbReference type="AlphaFoldDB" id="A0A379FZ37"/>
<feature type="binding site" evidence="2">
    <location>
        <position position="176"/>
    </location>
    <ligand>
        <name>Mn(2+)</name>
        <dbReference type="ChEBI" id="CHEBI:29035"/>
        <label>2</label>
    </ligand>
</feature>
<dbReference type="InterPro" id="IPR036264">
    <property type="entry name" value="Bact_exopeptidase_dim_dom"/>
</dbReference>
<dbReference type="RefSeq" id="WP_115163835.1">
    <property type="nucleotide sequence ID" value="NZ_JAOXBJ010000220.1"/>
</dbReference>
<keyword evidence="1 4" id="KW-0378">Hydrolase</keyword>
<evidence type="ECO:0000256" key="2">
    <source>
        <dbReference type="PIRSR" id="PIRSR005962-1"/>
    </source>
</evidence>
<evidence type="ECO:0000256" key="1">
    <source>
        <dbReference type="ARBA" id="ARBA00022801"/>
    </source>
</evidence>
<feature type="domain" description="Peptidase M20 dimerisation" evidence="3">
    <location>
        <begin position="225"/>
        <end position="298"/>
    </location>
</feature>
<feature type="binding site" evidence="2">
    <location>
        <position position="395"/>
    </location>
    <ligand>
        <name>Mn(2+)</name>
        <dbReference type="ChEBI" id="CHEBI:29035"/>
        <label>2</label>
    </ligand>
</feature>
<organism evidence="4 5">
    <name type="scientific">Providencia rustigianii</name>
    <dbReference type="NCBI Taxonomy" id="158850"/>
    <lineage>
        <taxon>Bacteria</taxon>
        <taxon>Pseudomonadati</taxon>
        <taxon>Pseudomonadota</taxon>
        <taxon>Gammaproteobacteria</taxon>
        <taxon>Enterobacterales</taxon>
        <taxon>Morganellaceae</taxon>
        <taxon>Providencia</taxon>
    </lineage>
</organism>
<dbReference type="InterPro" id="IPR002933">
    <property type="entry name" value="Peptidase_M20"/>
</dbReference>
<evidence type="ECO:0000259" key="3">
    <source>
        <dbReference type="Pfam" id="PF07687"/>
    </source>
</evidence>
<dbReference type="InterPro" id="IPR052030">
    <property type="entry name" value="Peptidase_M20/M20A_hydrolases"/>
</dbReference>
<dbReference type="NCBIfam" id="TIGR01891">
    <property type="entry name" value="amidohydrolases"/>
    <property type="match status" value="1"/>
</dbReference>
<feature type="binding site" evidence="2">
    <location>
        <position position="142"/>
    </location>
    <ligand>
        <name>Mn(2+)</name>
        <dbReference type="ChEBI" id="CHEBI:29035"/>
        <label>2</label>
    </ligand>
</feature>
<keyword evidence="2" id="KW-0464">Manganese</keyword>
<dbReference type="GO" id="GO:0046657">
    <property type="term" value="P:folic acid catabolic process"/>
    <property type="evidence" value="ECO:0007669"/>
    <property type="project" value="TreeGrafter"/>
</dbReference>
<dbReference type="InterPro" id="IPR017439">
    <property type="entry name" value="Amidohydrolase"/>
</dbReference>
<feature type="binding site" evidence="2">
    <location>
        <position position="140"/>
    </location>
    <ligand>
        <name>Mn(2+)</name>
        <dbReference type="ChEBI" id="CHEBI:29035"/>
        <label>2</label>
    </ligand>
</feature>
<protein>
    <submittedName>
        <fullName evidence="4">Indole-3-acetyl-aspartic acid hydrolase</fullName>
        <ecNumber evidence="4">3.5.1.-</ecNumber>
    </submittedName>
</protein>
<proteinExistence type="predicted"/>
<dbReference type="Pfam" id="PF01546">
    <property type="entry name" value="Peptidase_M20"/>
    <property type="match status" value="1"/>
</dbReference>
<dbReference type="Proteomes" id="UP000255129">
    <property type="component" value="Unassembled WGS sequence"/>
</dbReference>
<accession>A0A379FZ37</accession>
<dbReference type="PANTHER" id="PTHR30575">
    <property type="entry name" value="PEPTIDASE M20"/>
    <property type="match status" value="1"/>
</dbReference>
<feature type="binding site" evidence="2">
    <location>
        <position position="200"/>
    </location>
    <ligand>
        <name>Mn(2+)</name>
        <dbReference type="ChEBI" id="CHEBI:29035"/>
        <label>2</label>
    </ligand>
</feature>
<dbReference type="SUPFAM" id="SSF55031">
    <property type="entry name" value="Bacterial exopeptidase dimerisation domain"/>
    <property type="match status" value="1"/>
</dbReference>
<dbReference type="OrthoDB" id="9777385at2"/>
<reference evidence="4 5" key="1">
    <citation type="submission" date="2018-06" db="EMBL/GenBank/DDBJ databases">
        <authorList>
            <consortium name="Pathogen Informatics"/>
            <person name="Doyle S."/>
        </authorList>
    </citation>
    <scope>NUCLEOTIDE SEQUENCE [LARGE SCALE GENOMIC DNA]</scope>
    <source>
        <strain evidence="4 5">NCTC12026</strain>
    </source>
</reference>
<dbReference type="Pfam" id="PF07687">
    <property type="entry name" value="M20_dimer"/>
    <property type="match status" value="1"/>
</dbReference>
<sequence>MSVITLEQLIKWRREFHQYPEIGWSEFLTTAKIVNILRDLGLEVKVGTAVINPEYAFGRQQKVVDKGLGVARKHNVSEALLAEMQELTGCVAIFDSGKPGPTVALRFDIDCVGVTESSQENHRPKMDNFSSCHPGEMHACGHDGHISIGLAVAHWLVANKDKLTGKVKLLFQPAEEGVRGARAMAESGIVDDVDYFLGAHLGFIANSGEIVINPTHFLCTTKLDFRFKGAPSHAGAEPELGLNALAGACHATTQMLGISRHGKGMSRINVGVLNAGEGRNVTPSYAQMQVEVRGENEEINRFMSENAIRMAEGSAHSFQLEMESEVMGEAVDLTNDQELIDTLTNVVGQHGELAAVATRPFGGSEDATILAKRVQRNGGKSLYFVVGADRTAGHHQAGFDFDENEMLTAYKLYTGCLLSLL</sequence>
<dbReference type="EMBL" id="UGUA01000002">
    <property type="protein sequence ID" value="SUC34030.1"/>
    <property type="molecule type" value="Genomic_DNA"/>
</dbReference>
<name>A0A379FZ37_9GAMM</name>
<dbReference type="EC" id="3.5.1.-" evidence="4"/>
<evidence type="ECO:0000313" key="4">
    <source>
        <dbReference type="EMBL" id="SUC34030.1"/>
    </source>
</evidence>
<dbReference type="GO" id="GO:0046872">
    <property type="term" value="F:metal ion binding"/>
    <property type="evidence" value="ECO:0007669"/>
    <property type="project" value="UniProtKB-KW"/>
</dbReference>
<dbReference type="PIRSF" id="PIRSF005962">
    <property type="entry name" value="Pept_M20D_amidohydro"/>
    <property type="match status" value="1"/>
</dbReference>
<dbReference type="GO" id="GO:0005737">
    <property type="term" value="C:cytoplasm"/>
    <property type="evidence" value="ECO:0007669"/>
    <property type="project" value="TreeGrafter"/>
</dbReference>
<evidence type="ECO:0000313" key="5">
    <source>
        <dbReference type="Proteomes" id="UP000255129"/>
    </source>
</evidence>
<gene>
    <name evidence="4" type="primary">iaaH</name>
    <name evidence="4" type="ORF">NCTC12026_00359</name>
</gene>
<dbReference type="GO" id="GO:0071713">
    <property type="term" value="F:para-aminobenzoyl-glutamate hydrolase activity"/>
    <property type="evidence" value="ECO:0007669"/>
    <property type="project" value="TreeGrafter"/>
</dbReference>
<dbReference type="Gene3D" id="3.40.630.10">
    <property type="entry name" value="Zn peptidases"/>
    <property type="match status" value="2"/>
</dbReference>
<keyword evidence="2" id="KW-0479">Metal-binding</keyword>
<dbReference type="PANTHER" id="PTHR30575:SF3">
    <property type="entry name" value="PEPTIDASE M20 DIMERISATION DOMAIN-CONTAINING PROTEIN"/>
    <property type="match status" value="1"/>
</dbReference>
<dbReference type="SUPFAM" id="SSF53187">
    <property type="entry name" value="Zn-dependent exopeptidases"/>
    <property type="match status" value="1"/>
</dbReference>
<dbReference type="InterPro" id="IPR011650">
    <property type="entry name" value="Peptidase_M20_dimer"/>
</dbReference>